<keyword evidence="4 9" id="KW-0067">ATP-binding</keyword>
<dbReference type="CDD" id="cd03256">
    <property type="entry name" value="ABC_PhnC_transporter"/>
    <property type="match status" value="1"/>
</dbReference>
<dbReference type="InterPro" id="IPR003593">
    <property type="entry name" value="AAA+_ATPase"/>
</dbReference>
<gene>
    <name evidence="9" type="primary">phnC</name>
    <name evidence="9" type="ORF">H6G14_08260</name>
</gene>
<evidence type="ECO:0000256" key="6">
    <source>
        <dbReference type="ARBA" id="ARBA00022967"/>
    </source>
</evidence>
<organism evidence="9 10">
    <name type="scientific">Nostoc parmelioides FACHB-3921</name>
    <dbReference type="NCBI Taxonomy" id="2692909"/>
    <lineage>
        <taxon>Bacteria</taxon>
        <taxon>Bacillati</taxon>
        <taxon>Cyanobacteriota</taxon>
        <taxon>Cyanophyceae</taxon>
        <taxon>Nostocales</taxon>
        <taxon>Nostocaceae</taxon>
        <taxon>Nostoc</taxon>
    </lineage>
</organism>
<dbReference type="PROSITE" id="PS00211">
    <property type="entry name" value="ABC_TRANSPORTER_1"/>
    <property type="match status" value="1"/>
</dbReference>
<dbReference type="PANTHER" id="PTHR43166:SF6">
    <property type="entry name" value="PHOSPHONATES IMPORT ATP-BINDING PROTEIN PHNC"/>
    <property type="match status" value="1"/>
</dbReference>
<dbReference type="InterPro" id="IPR012693">
    <property type="entry name" value="ABC_transpr_PhnC"/>
</dbReference>
<keyword evidence="3" id="KW-0547">Nucleotide-binding</keyword>
<keyword evidence="10" id="KW-1185">Reference proteome</keyword>
<dbReference type="PROSITE" id="PS50893">
    <property type="entry name" value="ABC_TRANSPORTER_2"/>
    <property type="match status" value="1"/>
</dbReference>
<evidence type="ECO:0000256" key="7">
    <source>
        <dbReference type="ARBA" id="ARBA00023136"/>
    </source>
</evidence>
<keyword evidence="1" id="KW-0813">Transport</keyword>
<dbReference type="PANTHER" id="PTHR43166">
    <property type="entry name" value="AMINO ACID IMPORT ATP-BINDING PROTEIN"/>
    <property type="match status" value="1"/>
</dbReference>
<dbReference type="GO" id="GO:0005524">
    <property type="term" value="F:ATP binding"/>
    <property type="evidence" value="ECO:0007669"/>
    <property type="project" value="UniProtKB-KW"/>
</dbReference>
<keyword evidence="2" id="KW-1003">Cell membrane</keyword>
<name>A0ABR8BE60_9NOSO</name>
<reference evidence="9 10" key="1">
    <citation type="journal article" date="2020" name="ISME J.">
        <title>Comparative genomics reveals insights into cyanobacterial evolution and habitat adaptation.</title>
        <authorList>
            <person name="Chen M.Y."/>
            <person name="Teng W.K."/>
            <person name="Zhao L."/>
            <person name="Hu C.X."/>
            <person name="Zhou Y.K."/>
            <person name="Han B.P."/>
            <person name="Song L.R."/>
            <person name="Shu W.S."/>
        </authorList>
    </citation>
    <scope>NUCLEOTIDE SEQUENCE [LARGE SCALE GENOMIC DNA]</scope>
    <source>
        <strain evidence="9 10">FACHB-3921</strain>
    </source>
</reference>
<dbReference type="EMBL" id="JACJQL010000008">
    <property type="protein sequence ID" value="MBD2251302.1"/>
    <property type="molecule type" value="Genomic_DNA"/>
</dbReference>
<keyword evidence="5" id="KW-0918">Phosphonate transport</keyword>
<dbReference type="SUPFAM" id="SSF52540">
    <property type="entry name" value="P-loop containing nucleoside triphosphate hydrolases"/>
    <property type="match status" value="1"/>
</dbReference>
<comment type="caution">
    <text evidence="9">The sequence shown here is derived from an EMBL/GenBank/DDBJ whole genome shotgun (WGS) entry which is preliminary data.</text>
</comment>
<keyword evidence="6" id="KW-1278">Translocase</keyword>
<dbReference type="Pfam" id="PF00005">
    <property type="entry name" value="ABC_tran"/>
    <property type="match status" value="1"/>
</dbReference>
<dbReference type="SMART" id="SM00382">
    <property type="entry name" value="AAA"/>
    <property type="match status" value="1"/>
</dbReference>
<dbReference type="InterPro" id="IPR017871">
    <property type="entry name" value="ABC_transporter-like_CS"/>
</dbReference>
<evidence type="ECO:0000256" key="3">
    <source>
        <dbReference type="ARBA" id="ARBA00022741"/>
    </source>
</evidence>
<keyword evidence="7" id="KW-0472">Membrane</keyword>
<dbReference type="InterPro" id="IPR003439">
    <property type="entry name" value="ABC_transporter-like_ATP-bd"/>
</dbReference>
<dbReference type="InterPro" id="IPR027417">
    <property type="entry name" value="P-loop_NTPase"/>
</dbReference>
<protein>
    <submittedName>
        <fullName evidence="9">Phosphonate ABC transporter ATP-binding protein</fullName>
    </submittedName>
</protein>
<dbReference type="Gene3D" id="3.40.50.300">
    <property type="entry name" value="P-loop containing nucleotide triphosphate hydrolases"/>
    <property type="match status" value="1"/>
</dbReference>
<feature type="domain" description="ABC transporter" evidence="8">
    <location>
        <begin position="7"/>
        <end position="252"/>
    </location>
</feature>
<evidence type="ECO:0000259" key="8">
    <source>
        <dbReference type="PROSITE" id="PS50893"/>
    </source>
</evidence>
<evidence type="ECO:0000256" key="4">
    <source>
        <dbReference type="ARBA" id="ARBA00022840"/>
    </source>
</evidence>
<evidence type="ECO:0000256" key="1">
    <source>
        <dbReference type="ARBA" id="ARBA00022448"/>
    </source>
</evidence>
<evidence type="ECO:0000313" key="9">
    <source>
        <dbReference type="EMBL" id="MBD2251302.1"/>
    </source>
</evidence>
<evidence type="ECO:0000256" key="2">
    <source>
        <dbReference type="ARBA" id="ARBA00022475"/>
    </source>
</evidence>
<dbReference type="NCBIfam" id="TIGR02315">
    <property type="entry name" value="ABC_phnC"/>
    <property type="match status" value="1"/>
</dbReference>
<evidence type="ECO:0000313" key="10">
    <source>
        <dbReference type="Proteomes" id="UP000621307"/>
    </source>
</evidence>
<proteinExistence type="predicted"/>
<sequence length="265" mass="28848">MTTTVAIEVSNLSKSFKGKTALKNVYCSINEGEMVALIGASGSGKSTLLRHINGLHIGDAGTVYIFGTVLQSKGKVHSKITSLRSQMGCIFQQFNLVNRLTVIENVLVGNLARLSILRSILRLFSKEEKAQALAALERVGIIEHAYKRASKLSGGQQQRVAIARCLVQGAKIILADEPIASLDPESARKVMELLVQLNRQSGITVVASLHQIQMVRSYFDRAIALKDGEVMFDGATLELDDKKLNEIYGTAAEELVMRGHGELLV</sequence>
<accession>A0ABR8BE60</accession>
<dbReference type="Proteomes" id="UP000621307">
    <property type="component" value="Unassembled WGS sequence"/>
</dbReference>
<dbReference type="InterPro" id="IPR050086">
    <property type="entry name" value="MetN_ABC_transporter-like"/>
</dbReference>
<dbReference type="RefSeq" id="WP_190566716.1">
    <property type="nucleotide sequence ID" value="NZ_JACJQL010000008.1"/>
</dbReference>
<evidence type="ECO:0000256" key="5">
    <source>
        <dbReference type="ARBA" id="ARBA00022885"/>
    </source>
</evidence>